<dbReference type="Proteomes" id="UP000184268">
    <property type="component" value="Unassembled WGS sequence"/>
</dbReference>
<dbReference type="AlphaFoldDB" id="A0A1M5X7U1"/>
<keyword evidence="1" id="KW-0175">Coiled coil</keyword>
<feature type="domain" description="Bacteriophage T5 Orf172 DNA-binding" evidence="2">
    <location>
        <begin position="11"/>
        <end position="95"/>
    </location>
</feature>
<dbReference type="OrthoDB" id="9961392at2"/>
<name>A0A1M5X7U1_9GAMM</name>
<dbReference type="Pfam" id="PF10544">
    <property type="entry name" value="T5orf172"/>
    <property type="match status" value="1"/>
</dbReference>
<dbReference type="STRING" id="299255.SAMN02745129_3308"/>
<accession>A0A1M5X7U1</accession>
<reference evidence="3 4" key="1">
    <citation type="submission" date="2016-11" db="EMBL/GenBank/DDBJ databases">
        <authorList>
            <person name="Jaros S."/>
            <person name="Januszkiewicz K."/>
            <person name="Wedrychowicz H."/>
        </authorList>
    </citation>
    <scope>NUCLEOTIDE SEQUENCE [LARGE SCALE GENOMIC DNA]</scope>
    <source>
        <strain evidence="3 4">DSM 16917</strain>
    </source>
</reference>
<protein>
    <submittedName>
        <fullName evidence="3">T5orf172 domain-containing protein</fullName>
    </submittedName>
</protein>
<feature type="coiled-coil region" evidence="1">
    <location>
        <begin position="100"/>
        <end position="134"/>
    </location>
</feature>
<sequence>MAGYVYHLRPKSNARFCKVGMTHGRSVEKRLRELNTQGYGGFTDWEVVSSVLVDDPVEVERSIHKRFVRSGVPSEREQEFFYATLDEVECALEPFKKISLDKHVRELGKWQKKCAHLERQVAELEEQVRDLQGKHPLKELLRASTDEIQKRVRERIEADRLRARSVNQRSYQRNCEGCGRSISKKTGLGFYRQCPSCGRKAT</sequence>
<evidence type="ECO:0000313" key="4">
    <source>
        <dbReference type="Proteomes" id="UP000184268"/>
    </source>
</evidence>
<keyword evidence="4" id="KW-1185">Reference proteome</keyword>
<dbReference type="InterPro" id="IPR018306">
    <property type="entry name" value="Phage_T5_Orf172_DNA-bd"/>
</dbReference>
<evidence type="ECO:0000259" key="2">
    <source>
        <dbReference type="SMART" id="SM00974"/>
    </source>
</evidence>
<dbReference type="RefSeq" id="WP_067664035.1">
    <property type="nucleotide sequence ID" value="NZ_FQXG01000005.1"/>
</dbReference>
<evidence type="ECO:0000256" key="1">
    <source>
        <dbReference type="SAM" id="Coils"/>
    </source>
</evidence>
<proteinExistence type="predicted"/>
<gene>
    <name evidence="3" type="ORF">SAMN02745129_3308</name>
</gene>
<organism evidence="3 4">
    <name type="scientific">Ferrimonas marina</name>
    <dbReference type="NCBI Taxonomy" id="299255"/>
    <lineage>
        <taxon>Bacteria</taxon>
        <taxon>Pseudomonadati</taxon>
        <taxon>Pseudomonadota</taxon>
        <taxon>Gammaproteobacteria</taxon>
        <taxon>Alteromonadales</taxon>
        <taxon>Ferrimonadaceae</taxon>
        <taxon>Ferrimonas</taxon>
    </lineage>
</organism>
<dbReference type="SMART" id="SM00974">
    <property type="entry name" value="T5orf172"/>
    <property type="match status" value="1"/>
</dbReference>
<dbReference type="EMBL" id="FQXG01000005">
    <property type="protein sequence ID" value="SHH95861.1"/>
    <property type="molecule type" value="Genomic_DNA"/>
</dbReference>
<evidence type="ECO:0000313" key="3">
    <source>
        <dbReference type="EMBL" id="SHH95861.1"/>
    </source>
</evidence>